<evidence type="ECO:0000256" key="3">
    <source>
        <dbReference type="ARBA" id="ARBA00022553"/>
    </source>
</evidence>
<keyword evidence="5" id="KW-0418">Kinase</keyword>
<dbReference type="EMBL" id="LNQE01001679">
    <property type="protein sequence ID" value="KUG14275.1"/>
    <property type="molecule type" value="Genomic_DNA"/>
</dbReference>
<dbReference type="PROSITE" id="PS50112">
    <property type="entry name" value="PAS"/>
    <property type="match status" value="3"/>
</dbReference>
<dbReference type="AlphaFoldDB" id="A0A0W8F1N5"/>
<dbReference type="SMART" id="SM00086">
    <property type="entry name" value="PAC"/>
    <property type="match status" value="3"/>
</dbReference>
<dbReference type="GO" id="GO:0000155">
    <property type="term" value="F:phosphorelay sensor kinase activity"/>
    <property type="evidence" value="ECO:0007669"/>
    <property type="project" value="InterPro"/>
</dbReference>
<dbReference type="Gene3D" id="3.30.565.10">
    <property type="entry name" value="Histidine kinase-like ATPase, C-terminal domain"/>
    <property type="match status" value="1"/>
</dbReference>
<evidence type="ECO:0000256" key="5">
    <source>
        <dbReference type="ARBA" id="ARBA00022777"/>
    </source>
</evidence>
<sequence length="697" mass="78727">MPDPRKTPGNGRTEIGNRGPEQPVSPDVERIIREHNDLDAEIEALKNEIVDLKKRVEDHHPIEASQNESEEKFRTLIQSTHDGIVVNDDRGVILEWNTGMEQVFGIPAGEALGRTLFEIASRCIPEERDAVEVEGWIRSVIGEMDAAAVSRKPSIELSVRRPDGGYRVIEARNFRFTIRGQVFYGAVIRDITERRQIEETLVANEEELQNLIDSTTDGIIITDQEGRITRWNRGAELITGLAARDVTGVPAWEIQAMNVTHAWAGSDPLTHYRTIWDRLLRDGPDQLFDRLFDGQIRTPEGAIRYIQQRVFRIPTRQGFRIGAIIRDITERKRTEDAIQESEEKYRTLVEMSPDAIIIHRQGTILYANPAIVRLMRVANPEDLVGRDAMDLIPPDYHAVVHQRTNDDLEGKITPATELQVIRADGTLATVEGRGRRIPYNGNPAILVVIRDITDRKAAELQVQEYAASLNQSIEDLELFANIATHDLQETIRGIVTYSQLLLHECREGENPRMEKYLRIIENAGLRMNTLVSDLREYSRVRSHAQPLEPCDLGASLSHALHLLHLVIEETGASISSDELPVVRADAAQMTRVFQNVLENAIKFRRVGVVPNIRISVTPREGMWEFAVRDNGIGIPPAYYQKIFILFERLHPRDAYPGTGLGLAICKRIIERHGGRIWVESEMGKGSTFFFTLPAGPG</sequence>
<dbReference type="Pfam" id="PF00989">
    <property type="entry name" value="PAS"/>
    <property type="match status" value="3"/>
</dbReference>
<feature type="region of interest" description="Disordered" evidence="7">
    <location>
        <begin position="1"/>
        <end position="27"/>
    </location>
</feature>
<evidence type="ECO:0000256" key="4">
    <source>
        <dbReference type="ARBA" id="ARBA00022679"/>
    </source>
</evidence>
<dbReference type="InterPro" id="IPR004358">
    <property type="entry name" value="Sig_transdc_His_kin-like_C"/>
</dbReference>
<dbReference type="Pfam" id="PF02518">
    <property type="entry name" value="HATPase_c"/>
    <property type="match status" value="1"/>
</dbReference>
<dbReference type="CDD" id="cd00082">
    <property type="entry name" value="HisKA"/>
    <property type="match status" value="1"/>
</dbReference>
<reference evidence="11" key="1">
    <citation type="journal article" date="2015" name="Proc. Natl. Acad. Sci. U.S.A.">
        <title>Networks of energetic and metabolic interactions define dynamics in microbial communities.</title>
        <authorList>
            <person name="Embree M."/>
            <person name="Liu J.K."/>
            <person name="Al-Bassam M.M."/>
            <person name="Zengler K."/>
        </authorList>
    </citation>
    <scope>NUCLEOTIDE SEQUENCE</scope>
</reference>
<evidence type="ECO:0000256" key="6">
    <source>
        <dbReference type="SAM" id="Coils"/>
    </source>
</evidence>
<dbReference type="CDD" id="cd00130">
    <property type="entry name" value="PAS"/>
    <property type="match status" value="3"/>
</dbReference>
<dbReference type="EC" id="2.7.13.3" evidence="2"/>
<dbReference type="InterPro" id="IPR000014">
    <property type="entry name" value="PAS"/>
</dbReference>
<dbReference type="PROSITE" id="PS50113">
    <property type="entry name" value="PAC"/>
    <property type="match status" value="2"/>
</dbReference>
<dbReference type="InterPro" id="IPR005467">
    <property type="entry name" value="His_kinase_dom"/>
</dbReference>
<feature type="domain" description="PAS" evidence="9">
    <location>
        <begin position="204"/>
        <end position="248"/>
    </location>
</feature>
<evidence type="ECO:0000259" key="10">
    <source>
        <dbReference type="PROSITE" id="PS50113"/>
    </source>
</evidence>
<feature type="domain" description="PAS" evidence="9">
    <location>
        <begin position="341"/>
        <end position="411"/>
    </location>
</feature>
<dbReference type="InterPro" id="IPR003661">
    <property type="entry name" value="HisK_dim/P_dom"/>
</dbReference>
<keyword evidence="3" id="KW-0597">Phosphoprotein</keyword>
<evidence type="ECO:0000256" key="7">
    <source>
        <dbReference type="SAM" id="MobiDB-lite"/>
    </source>
</evidence>
<dbReference type="PROSITE" id="PS50109">
    <property type="entry name" value="HIS_KIN"/>
    <property type="match status" value="1"/>
</dbReference>
<dbReference type="SMART" id="SM00387">
    <property type="entry name" value="HATPase_c"/>
    <property type="match status" value="1"/>
</dbReference>
<comment type="caution">
    <text evidence="11">The sequence shown here is derived from an EMBL/GenBank/DDBJ whole genome shotgun (WGS) entry which is preliminary data.</text>
</comment>
<dbReference type="InterPro" id="IPR052162">
    <property type="entry name" value="Sensor_kinase/Photoreceptor"/>
</dbReference>
<gene>
    <name evidence="11" type="ORF">ASZ90_016089</name>
</gene>
<dbReference type="SUPFAM" id="SSF55874">
    <property type="entry name" value="ATPase domain of HSP90 chaperone/DNA topoisomerase II/histidine kinase"/>
    <property type="match status" value="1"/>
</dbReference>
<keyword evidence="4" id="KW-0808">Transferase</keyword>
<name>A0A0W8F1N5_9ZZZZ</name>
<dbReference type="InterPro" id="IPR001610">
    <property type="entry name" value="PAC"/>
</dbReference>
<dbReference type="InterPro" id="IPR035965">
    <property type="entry name" value="PAS-like_dom_sf"/>
</dbReference>
<dbReference type="PRINTS" id="PR00344">
    <property type="entry name" value="BCTRLSENSOR"/>
</dbReference>
<dbReference type="InterPro" id="IPR000700">
    <property type="entry name" value="PAS-assoc_C"/>
</dbReference>
<dbReference type="Pfam" id="PF00512">
    <property type="entry name" value="HisKA"/>
    <property type="match status" value="1"/>
</dbReference>
<dbReference type="SUPFAM" id="SSF47384">
    <property type="entry name" value="Homodimeric domain of signal transducing histidine kinase"/>
    <property type="match status" value="1"/>
</dbReference>
<dbReference type="FunFam" id="3.30.565.10:FF:000006">
    <property type="entry name" value="Sensor histidine kinase WalK"/>
    <property type="match status" value="1"/>
</dbReference>
<dbReference type="InterPro" id="IPR003594">
    <property type="entry name" value="HATPase_dom"/>
</dbReference>
<dbReference type="InterPro" id="IPR013767">
    <property type="entry name" value="PAS_fold"/>
</dbReference>
<dbReference type="NCBIfam" id="TIGR00229">
    <property type="entry name" value="sensory_box"/>
    <property type="match status" value="3"/>
</dbReference>
<feature type="domain" description="PAS" evidence="9">
    <location>
        <begin position="69"/>
        <end position="144"/>
    </location>
</feature>
<protein>
    <recommendedName>
        <fullName evidence="2">histidine kinase</fullName>
        <ecNumber evidence="2">2.7.13.3</ecNumber>
    </recommendedName>
</protein>
<dbReference type="Gene3D" id="3.30.450.20">
    <property type="entry name" value="PAS domain"/>
    <property type="match status" value="3"/>
</dbReference>
<evidence type="ECO:0000259" key="8">
    <source>
        <dbReference type="PROSITE" id="PS50109"/>
    </source>
</evidence>
<dbReference type="SMART" id="SM00091">
    <property type="entry name" value="PAS"/>
    <property type="match status" value="3"/>
</dbReference>
<evidence type="ECO:0000259" key="9">
    <source>
        <dbReference type="PROSITE" id="PS50112"/>
    </source>
</evidence>
<evidence type="ECO:0000256" key="2">
    <source>
        <dbReference type="ARBA" id="ARBA00012438"/>
    </source>
</evidence>
<evidence type="ECO:0000256" key="1">
    <source>
        <dbReference type="ARBA" id="ARBA00000085"/>
    </source>
</evidence>
<dbReference type="PANTHER" id="PTHR43304:SF1">
    <property type="entry name" value="PAC DOMAIN-CONTAINING PROTEIN"/>
    <property type="match status" value="1"/>
</dbReference>
<comment type="catalytic activity">
    <reaction evidence="1">
        <text>ATP + protein L-histidine = ADP + protein N-phospho-L-histidine.</text>
        <dbReference type="EC" id="2.7.13.3"/>
    </reaction>
</comment>
<dbReference type="SUPFAM" id="SSF55785">
    <property type="entry name" value="PYP-like sensor domain (PAS domain)"/>
    <property type="match status" value="3"/>
</dbReference>
<dbReference type="SMART" id="SM00388">
    <property type="entry name" value="HisKA"/>
    <property type="match status" value="1"/>
</dbReference>
<evidence type="ECO:0000313" key="11">
    <source>
        <dbReference type="EMBL" id="KUG14275.1"/>
    </source>
</evidence>
<dbReference type="Gene3D" id="1.10.287.130">
    <property type="match status" value="1"/>
</dbReference>
<feature type="domain" description="Histidine kinase" evidence="8">
    <location>
        <begin position="482"/>
        <end position="696"/>
    </location>
</feature>
<keyword evidence="6" id="KW-0175">Coiled coil</keyword>
<accession>A0A0W8F1N5</accession>
<feature type="coiled-coil region" evidence="6">
    <location>
        <begin position="28"/>
        <end position="55"/>
    </location>
</feature>
<proteinExistence type="predicted"/>
<dbReference type="PANTHER" id="PTHR43304">
    <property type="entry name" value="PHYTOCHROME-LIKE PROTEIN CPH1"/>
    <property type="match status" value="1"/>
</dbReference>
<feature type="domain" description="PAC" evidence="10">
    <location>
        <begin position="290"/>
        <end position="340"/>
    </location>
</feature>
<dbReference type="GO" id="GO:0006355">
    <property type="term" value="P:regulation of DNA-templated transcription"/>
    <property type="evidence" value="ECO:0007669"/>
    <property type="project" value="InterPro"/>
</dbReference>
<feature type="domain" description="PAC" evidence="10">
    <location>
        <begin position="414"/>
        <end position="464"/>
    </location>
</feature>
<dbReference type="InterPro" id="IPR036097">
    <property type="entry name" value="HisK_dim/P_sf"/>
</dbReference>
<organism evidence="11">
    <name type="scientific">hydrocarbon metagenome</name>
    <dbReference type="NCBI Taxonomy" id="938273"/>
    <lineage>
        <taxon>unclassified sequences</taxon>
        <taxon>metagenomes</taxon>
        <taxon>ecological metagenomes</taxon>
    </lineage>
</organism>
<dbReference type="InterPro" id="IPR036890">
    <property type="entry name" value="HATPase_C_sf"/>
</dbReference>